<keyword evidence="4 13" id="KW-0813">Transport</keyword>
<sequence>MTELSNTFLNFVIGTQQKINLIITDSFDKLDSGDSSMFLYILLVSFLYGLIHALGPGHGKMVIASYFLVKGAKSKEAFKAGFLTSVIHTISALVITAILYLFFESTITSYFEQINMNMYKVSAIFIISIALYLLYDTFKDRNVKEKEERVGNKSLLAVSMSIGIVPCPGVMSIVLFSIILGYINLGVLSAIAMSIGMGITISLAAILSTQVKKTKYKNISSLMYKASYVGIFLLLILGILLLV</sequence>
<keyword evidence="6" id="KW-0533">Nickel</keyword>
<feature type="transmembrane region" description="Helical" evidence="13">
    <location>
        <begin position="189"/>
        <end position="210"/>
    </location>
</feature>
<proteinExistence type="inferred from homology"/>
<keyword evidence="9" id="KW-0406">Ion transport</keyword>
<keyword evidence="7 13" id="KW-0812">Transmembrane</keyword>
<comment type="subcellular location">
    <subcellularLocation>
        <location evidence="2 13">Cell membrane</location>
        <topology evidence="2 13">Multi-pass membrane protein</topology>
    </subcellularLocation>
</comment>
<keyword evidence="8 13" id="KW-1133">Transmembrane helix</keyword>
<feature type="transmembrane region" description="Helical" evidence="13">
    <location>
        <begin position="222"/>
        <end position="242"/>
    </location>
</feature>
<feature type="transmembrane region" description="Helical" evidence="13">
    <location>
        <begin position="37"/>
        <end position="59"/>
    </location>
</feature>
<dbReference type="InterPro" id="IPR011541">
    <property type="entry name" value="Ni/Co_transpt_high_affinity"/>
</dbReference>
<name>A0A4Q1AXQ4_9BACT</name>
<evidence type="ECO:0000256" key="12">
    <source>
        <dbReference type="ARBA" id="ARBA00023285"/>
    </source>
</evidence>
<dbReference type="AlphaFoldDB" id="A0A4Q1AXQ4"/>
<evidence type="ECO:0000256" key="13">
    <source>
        <dbReference type="RuleBase" id="RU362101"/>
    </source>
</evidence>
<dbReference type="GO" id="GO:0046583">
    <property type="term" value="F:monoatomic cation efflux transmembrane transporter activity"/>
    <property type="evidence" value="ECO:0007669"/>
    <property type="project" value="TreeGrafter"/>
</dbReference>
<keyword evidence="15" id="KW-1185">Reference proteome</keyword>
<evidence type="ECO:0000256" key="9">
    <source>
        <dbReference type="ARBA" id="ARBA00023065"/>
    </source>
</evidence>
<evidence type="ECO:0000256" key="4">
    <source>
        <dbReference type="ARBA" id="ARBA00022448"/>
    </source>
</evidence>
<dbReference type="GO" id="GO:0032025">
    <property type="term" value="P:response to cobalt ion"/>
    <property type="evidence" value="ECO:0007669"/>
    <property type="project" value="TreeGrafter"/>
</dbReference>
<dbReference type="EMBL" id="NXIE01000002">
    <property type="protein sequence ID" value="RXK13130.1"/>
    <property type="molecule type" value="Genomic_DNA"/>
</dbReference>
<accession>A0A4Q1AXQ4</accession>
<feature type="transmembrane region" description="Helical" evidence="13">
    <location>
        <begin position="80"/>
        <end position="103"/>
    </location>
</feature>
<comment type="caution">
    <text evidence="14">The sequence shown here is derived from an EMBL/GenBank/DDBJ whole genome shotgun (WGS) entry which is preliminary data.</text>
</comment>
<feature type="transmembrane region" description="Helical" evidence="13">
    <location>
        <begin position="155"/>
        <end position="183"/>
    </location>
</feature>
<evidence type="ECO:0000256" key="2">
    <source>
        <dbReference type="ARBA" id="ARBA00004651"/>
    </source>
</evidence>
<evidence type="ECO:0000256" key="5">
    <source>
        <dbReference type="ARBA" id="ARBA00022475"/>
    </source>
</evidence>
<keyword evidence="5" id="KW-1003">Cell membrane</keyword>
<keyword evidence="12" id="KW-0170">Cobalt</keyword>
<protein>
    <recommendedName>
        <fullName evidence="13">Nickel/cobalt efflux system</fullName>
    </recommendedName>
</protein>
<keyword evidence="3" id="KW-0171">Cobalt transport</keyword>
<dbReference type="OrthoDB" id="9812956at2"/>
<evidence type="ECO:0000313" key="15">
    <source>
        <dbReference type="Proteomes" id="UP000289718"/>
    </source>
</evidence>
<dbReference type="GO" id="GO:0005886">
    <property type="term" value="C:plasma membrane"/>
    <property type="evidence" value="ECO:0007669"/>
    <property type="project" value="UniProtKB-SubCell"/>
</dbReference>
<comment type="function">
    <text evidence="1">Efflux system for nickel and cobalt.</text>
</comment>
<comment type="similarity">
    <text evidence="13">Belongs to the NiCoT transporter (TC 2.A.52) family.</text>
</comment>
<dbReference type="InterPro" id="IPR051224">
    <property type="entry name" value="NiCoT_RcnA"/>
</dbReference>
<dbReference type="RefSeq" id="WP_129060950.1">
    <property type="nucleotide sequence ID" value="NZ_NXIE01000002.1"/>
</dbReference>
<gene>
    <name evidence="14" type="ORF">CP965_04855</name>
</gene>
<evidence type="ECO:0000256" key="7">
    <source>
        <dbReference type="ARBA" id="ARBA00022692"/>
    </source>
</evidence>
<feature type="transmembrane region" description="Helical" evidence="13">
    <location>
        <begin position="118"/>
        <end position="135"/>
    </location>
</feature>
<evidence type="ECO:0000256" key="6">
    <source>
        <dbReference type="ARBA" id="ARBA00022596"/>
    </source>
</evidence>
<evidence type="ECO:0000256" key="3">
    <source>
        <dbReference type="ARBA" id="ARBA00022426"/>
    </source>
</evidence>
<dbReference type="GO" id="GO:0010045">
    <property type="term" value="P:response to nickel cation"/>
    <property type="evidence" value="ECO:0007669"/>
    <property type="project" value="TreeGrafter"/>
</dbReference>
<dbReference type="PANTHER" id="PTHR40659">
    <property type="entry name" value="NICKEL/COBALT EFFLUX SYSTEM RCNA"/>
    <property type="match status" value="1"/>
</dbReference>
<evidence type="ECO:0000313" key="14">
    <source>
        <dbReference type="EMBL" id="RXK13130.1"/>
    </source>
</evidence>
<dbReference type="GO" id="GO:0015099">
    <property type="term" value="F:nickel cation transmembrane transporter activity"/>
    <property type="evidence" value="ECO:0007669"/>
    <property type="project" value="UniProtKB-UniRule"/>
</dbReference>
<reference evidence="14 15" key="1">
    <citation type="submission" date="2017-09" db="EMBL/GenBank/DDBJ databases">
        <title>Genomics of the genus Arcobacter.</title>
        <authorList>
            <person name="Perez-Cataluna A."/>
            <person name="Figueras M.J."/>
            <person name="Salas-Masso N."/>
        </authorList>
    </citation>
    <scope>NUCLEOTIDE SEQUENCE [LARGE SCALE GENOMIC DNA]</scope>
    <source>
        <strain evidence="14 15">F156-34</strain>
    </source>
</reference>
<dbReference type="Proteomes" id="UP000289718">
    <property type="component" value="Unassembled WGS sequence"/>
</dbReference>
<dbReference type="Pfam" id="PF03824">
    <property type="entry name" value="NicO"/>
    <property type="match status" value="1"/>
</dbReference>
<keyword evidence="11 13" id="KW-0472">Membrane</keyword>
<evidence type="ECO:0000256" key="1">
    <source>
        <dbReference type="ARBA" id="ARBA00002510"/>
    </source>
</evidence>
<keyword evidence="10" id="KW-0921">Nickel transport</keyword>
<evidence type="ECO:0000256" key="8">
    <source>
        <dbReference type="ARBA" id="ARBA00022989"/>
    </source>
</evidence>
<evidence type="ECO:0000256" key="11">
    <source>
        <dbReference type="ARBA" id="ARBA00023136"/>
    </source>
</evidence>
<organism evidence="14 15">
    <name type="scientific">Halarcobacter mediterraneus</name>
    <dbReference type="NCBI Taxonomy" id="2023153"/>
    <lineage>
        <taxon>Bacteria</taxon>
        <taxon>Pseudomonadati</taxon>
        <taxon>Campylobacterota</taxon>
        <taxon>Epsilonproteobacteria</taxon>
        <taxon>Campylobacterales</taxon>
        <taxon>Arcobacteraceae</taxon>
        <taxon>Halarcobacter</taxon>
    </lineage>
</organism>
<dbReference type="PANTHER" id="PTHR40659:SF1">
    <property type="entry name" value="NICKEL_COBALT EFFLUX SYSTEM RCNA"/>
    <property type="match status" value="1"/>
</dbReference>
<evidence type="ECO:0000256" key="10">
    <source>
        <dbReference type="ARBA" id="ARBA00023112"/>
    </source>
</evidence>
<dbReference type="GO" id="GO:0006824">
    <property type="term" value="P:cobalt ion transport"/>
    <property type="evidence" value="ECO:0007669"/>
    <property type="project" value="UniProtKB-KW"/>
</dbReference>